<dbReference type="Pfam" id="PF20684">
    <property type="entry name" value="Fung_rhodopsin"/>
    <property type="match status" value="1"/>
</dbReference>
<comment type="similarity">
    <text evidence="5">Belongs to the SAT4 family.</text>
</comment>
<feature type="transmembrane region" description="Helical" evidence="6">
    <location>
        <begin position="45"/>
        <end position="67"/>
    </location>
</feature>
<gene>
    <name evidence="8" type="ORF">K461DRAFT_269948</name>
</gene>
<feature type="transmembrane region" description="Helical" evidence="6">
    <location>
        <begin position="239"/>
        <end position="263"/>
    </location>
</feature>
<feature type="transmembrane region" description="Helical" evidence="6">
    <location>
        <begin position="12"/>
        <end position="33"/>
    </location>
</feature>
<protein>
    <recommendedName>
        <fullName evidence="7">Rhodopsin domain-containing protein</fullName>
    </recommendedName>
</protein>
<evidence type="ECO:0000256" key="2">
    <source>
        <dbReference type="ARBA" id="ARBA00022692"/>
    </source>
</evidence>
<evidence type="ECO:0000256" key="4">
    <source>
        <dbReference type="ARBA" id="ARBA00023136"/>
    </source>
</evidence>
<dbReference type="OrthoDB" id="3934549at2759"/>
<organism evidence="8 9">
    <name type="scientific">Myriangium duriaei CBS 260.36</name>
    <dbReference type="NCBI Taxonomy" id="1168546"/>
    <lineage>
        <taxon>Eukaryota</taxon>
        <taxon>Fungi</taxon>
        <taxon>Dikarya</taxon>
        <taxon>Ascomycota</taxon>
        <taxon>Pezizomycotina</taxon>
        <taxon>Dothideomycetes</taxon>
        <taxon>Dothideomycetidae</taxon>
        <taxon>Myriangiales</taxon>
        <taxon>Myriangiaceae</taxon>
        <taxon>Myriangium</taxon>
    </lineage>
</organism>
<comment type="caution">
    <text evidence="8">The sequence shown here is derived from an EMBL/GenBank/DDBJ whole genome shotgun (WGS) entry which is preliminary data.</text>
</comment>
<dbReference type="Proteomes" id="UP000799439">
    <property type="component" value="Unassembled WGS sequence"/>
</dbReference>
<keyword evidence="4 6" id="KW-0472">Membrane</keyword>
<evidence type="ECO:0000256" key="6">
    <source>
        <dbReference type="SAM" id="Phobius"/>
    </source>
</evidence>
<dbReference type="PANTHER" id="PTHR33048">
    <property type="entry name" value="PTH11-LIKE INTEGRAL MEMBRANE PROTEIN (AFU_ORTHOLOGUE AFUA_5G11245)"/>
    <property type="match status" value="1"/>
</dbReference>
<dbReference type="InterPro" id="IPR049326">
    <property type="entry name" value="Rhodopsin_dom_fungi"/>
</dbReference>
<evidence type="ECO:0000256" key="3">
    <source>
        <dbReference type="ARBA" id="ARBA00022989"/>
    </source>
</evidence>
<feature type="transmembrane region" description="Helical" evidence="6">
    <location>
        <begin position="87"/>
        <end position="113"/>
    </location>
</feature>
<keyword evidence="3 6" id="KW-1133">Transmembrane helix</keyword>
<evidence type="ECO:0000256" key="5">
    <source>
        <dbReference type="ARBA" id="ARBA00038359"/>
    </source>
</evidence>
<name>A0A9P4IZG5_9PEZI</name>
<proteinExistence type="inferred from homology"/>
<feature type="transmembrane region" description="Helical" evidence="6">
    <location>
        <begin position="209"/>
        <end position="227"/>
    </location>
</feature>
<sequence length="334" mass="37063">MTELLGGLGPAVIKSTWIQMFLAILVIGLRAYTASRTGEKWRWDFIWILLALVAGILTGVMSTMSAINGMGNHLANLNVQALYDLLYWEYLSTYLGTLSIAFSKFSVTALLLNVQYRTRNKTRRYALWISAITFAITSLLEIFLTAFQCAPDIKVWMVLDLATCKLEKGARVISYIHAITGGLTDIFLALFPISFVWDLQTSIKIKIGFCALMAVGIIPGIMSFYRFKTLRLIYTAPDVPYALGIFSLWAGVELGSLLILCSIPPLRPLFKKAYNKVSTRARTITGTAVFNRTGARSAYTTKVDKLDQDRLDDLDASGNVHVVVVEAGNKESMV</sequence>
<evidence type="ECO:0000313" key="8">
    <source>
        <dbReference type="EMBL" id="KAF2150505.1"/>
    </source>
</evidence>
<evidence type="ECO:0000259" key="7">
    <source>
        <dbReference type="Pfam" id="PF20684"/>
    </source>
</evidence>
<dbReference type="AlphaFoldDB" id="A0A9P4IZG5"/>
<reference evidence="8" key="1">
    <citation type="journal article" date="2020" name="Stud. Mycol.">
        <title>101 Dothideomycetes genomes: a test case for predicting lifestyles and emergence of pathogens.</title>
        <authorList>
            <person name="Haridas S."/>
            <person name="Albert R."/>
            <person name="Binder M."/>
            <person name="Bloem J."/>
            <person name="Labutti K."/>
            <person name="Salamov A."/>
            <person name="Andreopoulos B."/>
            <person name="Baker S."/>
            <person name="Barry K."/>
            <person name="Bills G."/>
            <person name="Bluhm B."/>
            <person name="Cannon C."/>
            <person name="Castanera R."/>
            <person name="Culley D."/>
            <person name="Daum C."/>
            <person name="Ezra D."/>
            <person name="Gonzalez J."/>
            <person name="Henrissat B."/>
            <person name="Kuo A."/>
            <person name="Liang C."/>
            <person name="Lipzen A."/>
            <person name="Lutzoni F."/>
            <person name="Magnuson J."/>
            <person name="Mondo S."/>
            <person name="Nolan M."/>
            <person name="Ohm R."/>
            <person name="Pangilinan J."/>
            <person name="Park H.-J."/>
            <person name="Ramirez L."/>
            <person name="Alfaro M."/>
            <person name="Sun H."/>
            <person name="Tritt A."/>
            <person name="Yoshinaga Y."/>
            <person name="Zwiers L.-H."/>
            <person name="Turgeon B."/>
            <person name="Goodwin S."/>
            <person name="Spatafora J."/>
            <person name="Crous P."/>
            <person name="Grigoriev I."/>
        </authorList>
    </citation>
    <scope>NUCLEOTIDE SEQUENCE</scope>
    <source>
        <strain evidence="8">CBS 260.36</strain>
    </source>
</reference>
<evidence type="ECO:0000313" key="9">
    <source>
        <dbReference type="Proteomes" id="UP000799439"/>
    </source>
</evidence>
<feature type="domain" description="Rhodopsin" evidence="7">
    <location>
        <begin position="29"/>
        <end position="272"/>
    </location>
</feature>
<accession>A0A9P4IZG5</accession>
<keyword evidence="2 6" id="KW-0812">Transmembrane</keyword>
<dbReference type="GO" id="GO:0016020">
    <property type="term" value="C:membrane"/>
    <property type="evidence" value="ECO:0007669"/>
    <property type="project" value="UniProtKB-SubCell"/>
</dbReference>
<keyword evidence="9" id="KW-1185">Reference proteome</keyword>
<evidence type="ECO:0000256" key="1">
    <source>
        <dbReference type="ARBA" id="ARBA00004141"/>
    </source>
</evidence>
<dbReference type="EMBL" id="ML996089">
    <property type="protein sequence ID" value="KAF2150505.1"/>
    <property type="molecule type" value="Genomic_DNA"/>
</dbReference>
<dbReference type="InterPro" id="IPR052337">
    <property type="entry name" value="SAT4-like"/>
</dbReference>
<feature type="transmembrane region" description="Helical" evidence="6">
    <location>
        <begin position="125"/>
        <end position="147"/>
    </location>
</feature>
<dbReference type="PANTHER" id="PTHR33048:SF165">
    <property type="entry name" value="INTEGRAL MEMBRANE PROTEIN"/>
    <property type="match status" value="1"/>
</dbReference>
<comment type="subcellular location">
    <subcellularLocation>
        <location evidence="1">Membrane</location>
        <topology evidence="1">Multi-pass membrane protein</topology>
    </subcellularLocation>
</comment>
<feature type="transmembrane region" description="Helical" evidence="6">
    <location>
        <begin position="175"/>
        <end position="197"/>
    </location>
</feature>